<evidence type="ECO:0000259" key="2">
    <source>
        <dbReference type="PROSITE" id="PS50188"/>
    </source>
</evidence>
<evidence type="ECO:0000313" key="3">
    <source>
        <dbReference type="EMBL" id="TRZ08913.1"/>
    </source>
</evidence>
<dbReference type="InterPro" id="IPR043136">
    <property type="entry name" value="B30.2/SPRY_sf"/>
</dbReference>
<dbReference type="InterPro" id="IPR001870">
    <property type="entry name" value="B30.2/SPRY"/>
</dbReference>
<dbReference type="PROSITE" id="PS50188">
    <property type="entry name" value="B302_SPRY"/>
    <property type="match status" value="1"/>
</dbReference>
<evidence type="ECO:0000256" key="1">
    <source>
        <dbReference type="SAM" id="MobiDB-lite"/>
    </source>
</evidence>
<dbReference type="EMBL" id="SWJQ01001209">
    <property type="protein sequence ID" value="TRZ08913.1"/>
    <property type="molecule type" value="Genomic_DNA"/>
</dbReference>
<dbReference type="Gene3D" id="2.60.120.920">
    <property type="match status" value="1"/>
</dbReference>
<dbReference type="Proteomes" id="UP000796761">
    <property type="component" value="Unassembled WGS sequence"/>
</dbReference>
<dbReference type="SUPFAM" id="SSF49899">
    <property type="entry name" value="Concanavalin A-like lectins/glucanases"/>
    <property type="match status" value="1"/>
</dbReference>
<dbReference type="AlphaFoldDB" id="A0A8K1LCG5"/>
<dbReference type="PANTHER" id="PTHR24103">
    <property type="entry name" value="E3 UBIQUITIN-PROTEIN LIGASE TRIM"/>
    <property type="match status" value="1"/>
</dbReference>
<dbReference type="Pfam" id="PF13765">
    <property type="entry name" value="PRY"/>
    <property type="match status" value="1"/>
</dbReference>
<feature type="region of interest" description="Disordered" evidence="1">
    <location>
        <begin position="61"/>
        <end position="112"/>
    </location>
</feature>
<organism evidence="3 4">
    <name type="scientific">Zosterops borbonicus</name>
    <dbReference type="NCBI Taxonomy" id="364589"/>
    <lineage>
        <taxon>Eukaryota</taxon>
        <taxon>Metazoa</taxon>
        <taxon>Chordata</taxon>
        <taxon>Craniata</taxon>
        <taxon>Vertebrata</taxon>
        <taxon>Euteleostomi</taxon>
        <taxon>Archelosauria</taxon>
        <taxon>Archosauria</taxon>
        <taxon>Dinosauria</taxon>
        <taxon>Saurischia</taxon>
        <taxon>Theropoda</taxon>
        <taxon>Coelurosauria</taxon>
        <taxon>Aves</taxon>
        <taxon>Neognathae</taxon>
        <taxon>Neoaves</taxon>
        <taxon>Telluraves</taxon>
        <taxon>Australaves</taxon>
        <taxon>Passeriformes</taxon>
        <taxon>Sylvioidea</taxon>
        <taxon>Zosteropidae</taxon>
        <taxon>Zosterops</taxon>
    </lineage>
</organism>
<feature type="domain" description="B30.2/SPRY" evidence="2">
    <location>
        <begin position="37"/>
        <end position="146"/>
    </location>
</feature>
<gene>
    <name evidence="3" type="ORF">HGM15179_018197</name>
</gene>
<accession>A0A8K1LCG5</accession>
<keyword evidence="4" id="KW-1185">Reference proteome</keyword>
<feature type="non-terminal residue" evidence="3">
    <location>
        <position position="1"/>
    </location>
</feature>
<dbReference type="OrthoDB" id="9049620at2759"/>
<protein>
    <recommendedName>
        <fullName evidence="2">B30.2/SPRY domain-containing protein</fullName>
    </recommendedName>
</protein>
<dbReference type="InterPro" id="IPR013320">
    <property type="entry name" value="ConA-like_dom_sf"/>
</dbReference>
<reference evidence="3" key="1">
    <citation type="submission" date="2019-04" db="EMBL/GenBank/DDBJ databases">
        <title>Genome assembly of Zosterops borbonicus 15179.</title>
        <authorList>
            <person name="Leroy T."/>
            <person name="Anselmetti Y."/>
            <person name="Tilak M.-K."/>
            <person name="Nabholz B."/>
        </authorList>
    </citation>
    <scope>NUCLEOTIDE SEQUENCE</scope>
    <source>
        <strain evidence="3">HGM_15179</strain>
        <tissue evidence="3">Muscle</tissue>
    </source>
</reference>
<sequence length="146" mass="15722">EFLNFFFLLAVSSLGREKLELPPAPLPELGKRIDGFREEYFVLEETLRRFRGIGMTVTLDPRTAHPRLRVSPDGRSMSLDGPGPGSGPGTDPETPLDGPEPEPGPGRDPSVLGLQVITAGRLCWDVQVSPWGSWALGVTSETPGSG</sequence>
<proteinExistence type="predicted"/>
<comment type="caution">
    <text evidence="3">The sequence shown here is derived from an EMBL/GenBank/DDBJ whole genome shotgun (WGS) entry which is preliminary data.</text>
</comment>
<feature type="non-terminal residue" evidence="3">
    <location>
        <position position="146"/>
    </location>
</feature>
<name>A0A8K1LCG5_9PASS</name>
<dbReference type="InterPro" id="IPR006574">
    <property type="entry name" value="PRY"/>
</dbReference>
<evidence type="ECO:0000313" key="4">
    <source>
        <dbReference type="Proteomes" id="UP000796761"/>
    </source>
</evidence>
<dbReference type="InterPro" id="IPR050143">
    <property type="entry name" value="TRIM/RBCC"/>
</dbReference>